<evidence type="ECO:0000256" key="1">
    <source>
        <dbReference type="SAM" id="MobiDB-lite"/>
    </source>
</evidence>
<feature type="region of interest" description="Disordered" evidence="1">
    <location>
        <begin position="44"/>
        <end position="95"/>
    </location>
</feature>
<dbReference type="InterPro" id="IPR016047">
    <property type="entry name" value="M23ase_b-sheet_dom"/>
</dbReference>
<evidence type="ECO:0000313" key="4">
    <source>
        <dbReference type="Proteomes" id="UP000616839"/>
    </source>
</evidence>
<feature type="compositionally biased region" description="Pro residues" evidence="1">
    <location>
        <begin position="46"/>
        <end position="56"/>
    </location>
</feature>
<accession>A0A927K329</accession>
<evidence type="ECO:0000313" key="3">
    <source>
        <dbReference type="EMBL" id="MBD8869047.1"/>
    </source>
</evidence>
<protein>
    <submittedName>
        <fullName evidence="3">Peptidoglycan DD-metalloendopeptidase family protein</fullName>
    </submittedName>
</protein>
<dbReference type="AlphaFoldDB" id="A0A927K329"/>
<gene>
    <name evidence="3" type="ORF">IE331_05375</name>
</gene>
<keyword evidence="4" id="KW-1185">Reference proteome</keyword>
<dbReference type="EMBL" id="JACYXZ010000001">
    <property type="protein sequence ID" value="MBD8869047.1"/>
    <property type="molecule type" value="Genomic_DNA"/>
</dbReference>
<name>A0A927K329_9ACTN</name>
<dbReference type="InterPro" id="IPR011055">
    <property type="entry name" value="Dup_hybrid_motif"/>
</dbReference>
<dbReference type="Proteomes" id="UP000616839">
    <property type="component" value="Unassembled WGS sequence"/>
</dbReference>
<reference evidence="3" key="1">
    <citation type="submission" date="2020-09" db="EMBL/GenBank/DDBJ databases">
        <title>Nocardioides sp. strain MJB4 16S ribosomal RNA gene Genome sequencing and assembly.</title>
        <authorList>
            <person name="Kim I."/>
        </authorList>
    </citation>
    <scope>NUCLEOTIDE SEQUENCE</scope>
    <source>
        <strain evidence="3">MJB4</strain>
    </source>
</reference>
<sequence>MRRPPPRTVLATALLALPGLLALLVLAPVVLPAPLALAPAVARPEPGGPVPQPPLPATGHDPAQPRASPADVPATRDVGPAHDVGPIRGEWPLSPPPPVLADFDPPSVPWGAGHRGVDLGGRPGDVVRSALPGRVTFAGRIAGRGVVVVGHGDTRTTYEPVVADVRVGERVGAGAPLGRLEILGSHCLPAACLHWGWLRGEVYLDPLDLVGRRPVRLLPLDGLPVRLGGAPDGRRCAVAHC</sequence>
<proteinExistence type="predicted"/>
<feature type="domain" description="M23ase beta-sheet core" evidence="2">
    <location>
        <begin position="113"/>
        <end position="206"/>
    </location>
</feature>
<evidence type="ECO:0000259" key="2">
    <source>
        <dbReference type="Pfam" id="PF01551"/>
    </source>
</evidence>
<dbReference type="Gene3D" id="2.70.70.10">
    <property type="entry name" value="Glucose Permease (Domain IIA)"/>
    <property type="match status" value="1"/>
</dbReference>
<dbReference type="SUPFAM" id="SSF51261">
    <property type="entry name" value="Duplicated hybrid motif"/>
    <property type="match status" value="1"/>
</dbReference>
<organism evidence="3 4">
    <name type="scientific">Nocardioides donggukensis</name>
    <dbReference type="NCBI Taxonomy" id="2774019"/>
    <lineage>
        <taxon>Bacteria</taxon>
        <taxon>Bacillati</taxon>
        <taxon>Actinomycetota</taxon>
        <taxon>Actinomycetes</taxon>
        <taxon>Propionibacteriales</taxon>
        <taxon>Nocardioidaceae</taxon>
        <taxon>Nocardioides</taxon>
    </lineage>
</organism>
<dbReference type="Pfam" id="PF01551">
    <property type="entry name" value="Peptidase_M23"/>
    <property type="match status" value="1"/>
</dbReference>
<comment type="caution">
    <text evidence="3">The sequence shown here is derived from an EMBL/GenBank/DDBJ whole genome shotgun (WGS) entry which is preliminary data.</text>
</comment>
<dbReference type="RefSeq" id="WP_192141175.1">
    <property type="nucleotide sequence ID" value="NZ_JACYXZ010000001.1"/>
</dbReference>